<name>A0ABN3WCQ3_STRTU</name>
<organism evidence="1 2">
    <name type="scientific">Streptomyces thioluteus</name>
    <dbReference type="NCBI Taxonomy" id="66431"/>
    <lineage>
        <taxon>Bacteria</taxon>
        <taxon>Bacillati</taxon>
        <taxon>Actinomycetota</taxon>
        <taxon>Actinomycetes</taxon>
        <taxon>Kitasatosporales</taxon>
        <taxon>Streptomycetaceae</taxon>
        <taxon>Streptomyces</taxon>
    </lineage>
</organism>
<reference evidence="1 2" key="1">
    <citation type="journal article" date="2019" name="Int. J. Syst. Evol. Microbiol.">
        <title>The Global Catalogue of Microorganisms (GCM) 10K type strain sequencing project: providing services to taxonomists for standard genome sequencing and annotation.</title>
        <authorList>
            <consortium name="The Broad Institute Genomics Platform"/>
            <consortium name="The Broad Institute Genome Sequencing Center for Infectious Disease"/>
            <person name="Wu L."/>
            <person name="Ma J."/>
        </authorList>
    </citation>
    <scope>NUCLEOTIDE SEQUENCE [LARGE SCALE GENOMIC DNA]</scope>
    <source>
        <strain evidence="1 2">JCM 4087</strain>
    </source>
</reference>
<dbReference type="Proteomes" id="UP001501102">
    <property type="component" value="Unassembled WGS sequence"/>
</dbReference>
<dbReference type="InterPro" id="IPR051923">
    <property type="entry name" value="Glycosyl_Hydrolase_39"/>
</dbReference>
<proteinExistence type="predicted"/>
<dbReference type="PANTHER" id="PTHR12631">
    <property type="entry name" value="ALPHA-L-IDURONIDASE"/>
    <property type="match status" value="1"/>
</dbReference>
<dbReference type="Gene3D" id="3.20.20.80">
    <property type="entry name" value="Glycosidases"/>
    <property type="match status" value="1"/>
</dbReference>
<keyword evidence="2" id="KW-1185">Reference proteome</keyword>
<dbReference type="PANTHER" id="PTHR12631:SF10">
    <property type="entry name" value="BETA-XYLOSIDASE-LIKE PROTEIN-RELATED"/>
    <property type="match status" value="1"/>
</dbReference>
<sequence length="481" mass="52541">MTALLAVLACALGLLFTVDLGGGGRSRGGSAHDRRAAVGWGFTHTKYSADRGEDGARRTAAGLLSADPMPQNQHIMGWGADNPEPRPGSYNFTDLDRRVALMRRTGAAPVLTLCCAPDWMKGGGERTDWSQKSLEKAPQRAHYKDFARLAGVVAKRYPDVHHFIVWNELKGFYDDSRKRWDYEGYTELYNLVYEELHRQRDDILIGGPYVVMDSNSPGSASNASSLQGPWGVVDQRALDALTYWNRHKAGADFVVVDGSSYTRDGSLLLPDEFRATQKFADVTAWLKNATGLPVWWAEWYVEPPDAQDNRAGWTEPRRIAVQATAMMQMARAGVAGAFYWNPEEDTGACPGCLWSSTELSDGGTRLPMMDLLSHFGKAFPPGATGLRVPAIEGEGVRALTSAHGGTLVVNTQDHGCERAGGGTDSEPRCVRAAVADVKRLPLSTTITEGRMRATPLYVETGLRPEYGAVTVTTRQTITATR</sequence>
<dbReference type="SUPFAM" id="SSF51445">
    <property type="entry name" value="(Trans)glycosidases"/>
    <property type="match status" value="1"/>
</dbReference>
<dbReference type="RefSeq" id="WP_344960286.1">
    <property type="nucleotide sequence ID" value="NZ_BAAAXZ010000002.1"/>
</dbReference>
<evidence type="ECO:0000313" key="2">
    <source>
        <dbReference type="Proteomes" id="UP001501102"/>
    </source>
</evidence>
<dbReference type="EMBL" id="BAAAXZ010000002">
    <property type="protein sequence ID" value="GAA2908356.1"/>
    <property type="molecule type" value="Genomic_DNA"/>
</dbReference>
<accession>A0ABN3WCQ3</accession>
<gene>
    <name evidence="1" type="ORF">GCM10020221_00600</name>
</gene>
<comment type="caution">
    <text evidence="1">The sequence shown here is derived from an EMBL/GenBank/DDBJ whole genome shotgun (WGS) entry which is preliminary data.</text>
</comment>
<protein>
    <recommendedName>
        <fullName evidence="3">Xylan 1,4-beta-xylosidase</fullName>
    </recommendedName>
</protein>
<evidence type="ECO:0008006" key="3">
    <source>
        <dbReference type="Google" id="ProtNLM"/>
    </source>
</evidence>
<evidence type="ECO:0000313" key="1">
    <source>
        <dbReference type="EMBL" id="GAA2908356.1"/>
    </source>
</evidence>
<dbReference type="InterPro" id="IPR017853">
    <property type="entry name" value="GH"/>
</dbReference>